<name>A0A1V8TLI6_9PEZI</name>
<feature type="region of interest" description="Disordered" evidence="1">
    <location>
        <begin position="1"/>
        <end position="103"/>
    </location>
</feature>
<feature type="compositionally biased region" description="Acidic residues" evidence="1">
    <location>
        <begin position="134"/>
        <end position="147"/>
    </location>
</feature>
<proteinExistence type="predicted"/>
<feature type="compositionally biased region" description="Polar residues" evidence="1">
    <location>
        <begin position="1"/>
        <end position="20"/>
    </location>
</feature>
<evidence type="ECO:0000256" key="1">
    <source>
        <dbReference type="SAM" id="MobiDB-lite"/>
    </source>
</evidence>
<gene>
    <name evidence="2" type="ORF">B0A48_02760</name>
</gene>
<keyword evidence="3" id="KW-1185">Reference proteome</keyword>
<comment type="caution">
    <text evidence="2">The sequence shown here is derived from an EMBL/GenBank/DDBJ whole genome shotgun (WGS) entry which is preliminary data.</text>
</comment>
<feature type="compositionally biased region" description="Basic and acidic residues" evidence="1">
    <location>
        <begin position="517"/>
        <end position="533"/>
    </location>
</feature>
<accession>A0A1V8TLI6</accession>
<dbReference type="EMBL" id="NAJO01000005">
    <property type="protein sequence ID" value="OQO12121.1"/>
    <property type="molecule type" value="Genomic_DNA"/>
</dbReference>
<dbReference type="InParanoid" id="A0A1V8TLI6"/>
<dbReference type="AlphaFoldDB" id="A0A1V8TLI6"/>
<dbReference type="Proteomes" id="UP000192596">
    <property type="component" value="Unassembled WGS sequence"/>
</dbReference>
<dbReference type="OrthoDB" id="5234213at2759"/>
<feature type="region of interest" description="Disordered" evidence="1">
    <location>
        <begin position="517"/>
        <end position="549"/>
    </location>
</feature>
<evidence type="ECO:0000313" key="2">
    <source>
        <dbReference type="EMBL" id="OQO12121.1"/>
    </source>
</evidence>
<feature type="region of interest" description="Disordered" evidence="1">
    <location>
        <begin position="196"/>
        <end position="312"/>
    </location>
</feature>
<reference evidence="3" key="1">
    <citation type="submission" date="2017-03" db="EMBL/GenBank/DDBJ databases">
        <title>Genomes of endolithic fungi from Antarctica.</title>
        <authorList>
            <person name="Coleine C."/>
            <person name="Masonjones S."/>
            <person name="Stajich J.E."/>
        </authorList>
    </citation>
    <scope>NUCLEOTIDE SEQUENCE [LARGE SCALE GENOMIC DNA]</scope>
    <source>
        <strain evidence="3">CCFEE 5527</strain>
    </source>
</reference>
<feature type="region of interest" description="Disordered" evidence="1">
    <location>
        <begin position="466"/>
        <end position="488"/>
    </location>
</feature>
<organism evidence="2 3">
    <name type="scientific">Cryoendolithus antarcticus</name>
    <dbReference type="NCBI Taxonomy" id="1507870"/>
    <lineage>
        <taxon>Eukaryota</taxon>
        <taxon>Fungi</taxon>
        <taxon>Dikarya</taxon>
        <taxon>Ascomycota</taxon>
        <taxon>Pezizomycotina</taxon>
        <taxon>Dothideomycetes</taxon>
        <taxon>Dothideomycetidae</taxon>
        <taxon>Cladosporiales</taxon>
        <taxon>Cladosporiaceae</taxon>
        <taxon>Cryoendolithus</taxon>
    </lineage>
</organism>
<feature type="compositionally biased region" description="Basic and acidic residues" evidence="1">
    <location>
        <begin position="205"/>
        <end position="230"/>
    </location>
</feature>
<evidence type="ECO:0000313" key="3">
    <source>
        <dbReference type="Proteomes" id="UP000192596"/>
    </source>
</evidence>
<protein>
    <submittedName>
        <fullName evidence="2">Uncharacterized protein</fullName>
    </submittedName>
</protein>
<feature type="compositionally biased region" description="Basic and acidic residues" evidence="1">
    <location>
        <begin position="37"/>
        <end position="62"/>
    </location>
</feature>
<sequence>MAGPTFKQSLKQVAQTNPTQIGDPVSLKAETANSKPTPDDTGAKKSDDDKSLKEIAEEKLERGNPTMLGDPVSLKAETANSEPTPDDRGASGGKSKFRLSTNKQYFMEPTNGMRYYEDVHRPIIDPYDQIGDACESETDTEASESSESDQSIMFVASSEDCEVVVSPSKKRSAIASRAAPARKFTWLGRETNIVTEKKRKRGKAGKKDVKAGSRSLREQEKIAPFKDAHKVRGAVQKVRAKRNVRREAKSDREDEVEDSVEVAAGSDEKVSNETTFNESMEGVRQAVAPASLISDDDRGDEECMTGRGRSKTFNTDAINESAFDNASMSGFMAEDTVPDAPITDSEYEILYGCKPDLNWKAVNSEHAEKEQTTYKISPSMNPRSSIVHPHAMRSPSATNTIPRKAGLSSRFTARAKEQINTNQAVVDLTSSPKIKLRKHRGVPYHGTLRPASRSLDLTLSDNRIAQSGSRSRHAPFAAQPTKQQESKRAATKACGGGERKGGSKIAKNPVVHVEARRVASGKRETRFAKEKKLAQAGGQVAKGPTKGMGKDQWVWLKNWRGERWRVEKNAGVVVIR</sequence>
<feature type="region of interest" description="Disordered" evidence="1">
    <location>
        <begin position="129"/>
        <end position="151"/>
    </location>
</feature>